<dbReference type="GO" id="GO:0005576">
    <property type="term" value="C:extracellular region"/>
    <property type="evidence" value="ECO:0007669"/>
    <property type="project" value="TreeGrafter"/>
</dbReference>
<dbReference type="GO" id="GO:0071555">
    <property type="term" value="P:cell wall organization"/>
    <property type="evidence" value="ECO:0007669"/>
    <property type="project" value="UniProtKB-KW"/>
</dbReference>
<evidence type="ECO:0000256" key="20">
    <source>
        <dbReference type="ARBA" id="ARBA00032906"/>
    </source>
</evidence>
<sequence>MTSRLLSLATAITGASAAFQGFNYGDKFTDGRAKVQSDYEAEFKAAAGLEGTNGGFTSGRLYTMIQGGTPNQPISAIPAAIKTKTSLLLGLWASAGQAAFNNELAALKSTADQYCDQLDGLIAGISVGSEDLYRISPIGQAASPDPGAAPEVLVNYIKEVRNTIKGTCLEKAPIGHVDTWTAYVNVTNKPVIDAIDWIGMDAYPYYENTKPNGLENAAKLFQAAIDNTKSTSGGKPIWITETGWPVSGPKENQAVPGTDAAQTFWREVGCPMFGNTNVWWFTLQDGAPTIPSPAFGVIGSTLTTKPLYDLSCKGHENKPSRSSSSSSQSSQAAASSSEASGTESVNPPASTSGAQKPTTAASQPGSSAQPTSQGSTVPSQSSIEQSQSGQPTSAPPASTMATSPGGGIATTIDGGSVTVAPPPAGTTSAGGASTTPVTANAGKRMSGFAGLAVGVVMAAAAL</sequence>
<keyword evidence="16" id="KW-0961">Cell wall biogenesis/degradation</keyword>
<evidence type="ECO:0000256" key="7">
    <source>
        <dbReference type="ARBA" id="ARBA00022512"/>
    </source>
</evidence>
<name>A0AAJ0CN92_9HYPO</name>
<evidence type="ECO:0000256" key="10">
    <source>
        <dbReference type="ARBA" id="ARBA00022729"/>
    </source>
</evidence>
<evidence type="ECO:0000256" key="9">
    <source>
        <dbReference type="ARBA" id="ARBA00022622"/>
    </source>
</evidence>
<dbReference type="InterPro" id="IPR017853">
    <property type="entry name" value="GH"/>
</dbReference>
<protein>
    <recommendedName>
        <fullName evidence="6">Probable glucan endo-1,3-beta-glucosidase eglC</fullName>
        <ecNumber evidence="5">3.2.1.39</ecNumber>
    </recommendedName>
    <alternativeName>
        <fullName evidence="19">Endo-1,3-beta-glucanase eglC</fullName>
    </alternativeName>
    <alternativeName>
        <fullName evidence="20">Laminarinase eglC</fullName>
    </alternativeName>
</protein>
<dbReference type="GO" id="GO:0009986">
    <property type="term" value="C:cell surface"/>
    <property type="evidence" value="ECO:0007669"/>
    <property type="project" value="TreeGrafter"/>
</dbReference>
<organism evidence="23 24">
    <name type="scientific">Conoideocrella luteorostrata</name>
    <dbReference type="NCBI Taxonomy" id="1105319"/>
    <lineage>
        <taxon>Eukaryota</taxon>
        <taxon>Fungi</taxon>
        <taxon>Dikarya</taxon>
        <taxon>Ascomycota</taxon>
        <taxon>Pezizomycotina</taxon>
        <taxon>Sordariomycetes</taxon>
        <taxon>Hypocreomycetidae</taxon>
        <taxon>Hypocreales</taxon>
        <taxon>Clavicipitaceae</taxon>
        <taxon>Conoideocrella</taxon>
    </lineage>
</organism>
<evidence type="ECO:0000256" key="17">
    <source>
        <dbReference type="ARBA" id="ARBA00023326"/>
    </source>
</evidence>
<comment type="catalytic activity">
    <reaction evidence="1">
        <text>Hydrolysis of (1-&gt;3)-beta-D-glucosidic linkages in (1-&gt;3)-beta-D-glucans.</text>
        <dbReference type="EC" id="3.2.1.39"/>
    </reaction>
</comment>
<evidence type="ECO:0000256" key="18">
    <source>
        <dbReference type="ARBA" id="ARBA00025152"/>
    </source>
</evidence>
<dbReference type="PANTHER" id="PTHR16631:SF13">
    <property type="entry name" value="GLUCAN ENDO-1,3-BETA-GLUCOSIDASE EGLC-RELATED"/>
    <property type="match status" value="1"/>
</dbReference>
<keyword evidence="8" id="KW-0964">Secreted</keyword>
<keyword evidence="14" id="KW-0119">Carbohydrate metabolism</keyword>
<feature type="compositionally biased region" description="Low complexity" evidence="21">
    <location>
        <begin position="425"/>
        <end position="439"/>
    </location>
</feature>
<evidence type="ECO:0000256" key="8">
    <source>
        <dbReference type="ARBA" id="ARBA00022525"/>
    </source>
</evidence>
<evidence type="ECO:0000256" key="19">
    <source>
        <dbReference type="ARBA" id="ARBA00032134"/>
    </source>
</evidence>
<feature type="region of interest" description="Disordered" evidence="21">
    <location>
        <begin position="310"/>
        <end position="439"/>
    </location>
</feature>
<dbReference type="InterPro" id="IPR050732">
    <property type="entry name" value="Beta-glucan_modifiers"/>
</dbReference>
<keyword evidence="10 22" id="KW-0732">Signal</keyword>
<evidence type="ECO:0000313" key="24">
    <source>
        <dbReference type="Proteomes" id="UP001251528"/>
    </source>
</evidence>
<feature type="compositionally biased region" description="Polar residues" evidence="21">
    <location>
        <begin position="341"/>
        <end position="378"/>
    </location>
</feature>
<dbReference type="GO" id="GO:0042973">
    <property type="term" value="F:glucan endo-1,3-beta-D-glucosidase activity"/>
    <property type="evidence" value="ECO:0007669"/>
    <property type="project" value="UniProtKB-EC"/>
</dbReference>
<feature type="chain" id="PRO_5042516997" description="Probable glucan endo-1,3-beta-glucosidase eglC" evidence="22">
    <location>
        <begin position="18"/>
        <end position="462"/>
    </location>
</feature>
<evidence type="ECO:0000256" key="2">
    <source>
        <dbReference type="ARBA" id="ARBA00004191"/>
    </source>
</evidence>
<keyword evidence="12" id="KW-0472">Membrane</keyword>
<feature type="compositionally biased region" description="Low complexity" evidence="21">
    <location>
        <begin position="379"/>
        <end position="390"/>
    </location>
</feature>
<evidence type="ECO:0000256" key="5">
    <source>
        <dbReference type="ARBA" id="ARBA00012780"/>
    </source>
</evidence>
<evidence type="ECO:0000256" key="22">
    <source>
        <dbReference type="SAM" id="SignalP"/>
    </source>
</evidence>
<keyword evidence="9" id="KW-0336">GPI-anchor</keyword>
<gene>
    <name evidence="23" type="ORF">QQS21_006526</name>
</gene>
<feature type="signal peptide" evidence="22">
    <location>
        <begin position="1"/>
        <end position="17"/>
    </location>
</feature>
<dbReference type="GO" id="GO:0000272">
    <property type="term" value="P:polysaccharide catabolic process"/>
    <property type="evidence" value="ECO:0007669"/>
    <property type="project" value="UniProtKB-KW"/>
</dbReference>
<evidence type="ECO:0000256" key="3">
    <source>
        <dbReference type="ARBA" id="ARBA00004609"/>
    </source>
</evidence>
<dbReference type="FunFam" id="3.20.20.80:FF:000233">
    <property type="entry name" value="Probable glucan endo-1,3-beta-glucosidase eglC"/>
    <property type="match status" value="1"/>
</dbReference>
<dbReference type="GO" id="GO:0009277">
    <property type="term" value="C:fungal-type cell wall"/>
    <property type="evidence" value="ECO:0007669"/>
    <property type="project" value="TreeGrafter"/>
</dbReference>
<evidence type="ECO:0000256" key="4">
    <source>
        <dbReference type="ARBA" id="ARBA00008773"/>
    </source>
</evidence>
<comment type="similarity">
    <text evidence="4">Belongs to the glycosyl hydrolase 17 family.</text>
</comment>
<keyword evidence="7" id="KW-0134">Cell wall</keyword>
<evidence type="ECO:0000256" key="21">
    <source>
        <dbReference type="SAM" id="MobiDB-lite"/>
    </source>
</evidence>
<evidence type="ECO:0000256" key="14">
    <source>
        <dbReference type="ARBA" id="ARBA00023277"/>
    </source>
</evidence>
<keyword evidence="15" id="KW-0449">Lipoprotein</keyword>
<evidence type="ECO:0000256" key="12">
    <source>
        <dbReference type="ARBA" id="ARBA00023136"/>
    </source>
</evidence>
<dbReference type="Gene3D" id="3.20.20.80">
    <property type="entry name" value="Glycosidases"/>
    <property type="match status" value="1"/>
</dbReference>
<evidence type="ECO:0000256" key="6">
    <source>
        <dbReference type="ARBA" id="ARBA00019762"/>
    </source>
</evidence>
<keyword evidence="11" id="KW-0378">Hydrolase</keyword>
<keyword evidence="13" id="KW-0325">Glycoprotein</keyword>
<dbReference type="AlphaFoldDB" id="A0AAJ0CN92"/>
<feature type="compositionally biased region" description="Low complexity" evidence="21">
    <location>
        <begin position="320"/>
        <end position="340"/>
    </location>
</feature>
<feature type="region of interest" description="Disordered" evidence="21">
    <location>
        <begin position="236"/>
        <end position="256"/>
    </location>
</feature>
<evidence type="ECO:0000256" key="1">
    <source>
        <dbReference type="ARBA" id="ARBA00000382"/>
    </source>
</evidence>
<evidence type="ECO:0000256" key="11">
    <source>
        <dbReference type="ARBA" id="ARBA00022801"/>
    </source>
</evidence>
<dbReference type="PANTHER" id="PTHR16631">
    <property type="entry name" value="GLUCAN 1,3-BETA-GLUCOSIDASE"/>
    <property type="match status" value="1"/>
</dbReference>
<dbReference type="EMBL" id="JASWJB010000122">
    <property type="protein sequence ID" value="KAK2595931.1"/>
    <property type="molecule type" value="Genomic_DNA"/>
</dbReference>
<evidence type="ECO:0000256" key="15">
    <source>
        <dbReference type="ARBA" id="ARBA00023288"/>
    </source>
</evidence>
<keyword evidence="24" id="KW-1185">Reference proteome</keyword>
<dbReference type="SUPFAM" id="SSF51445">
    <property type="entry name" value="(Trans)glycosidases"/>
    <property type="match status" value="1"/>
</dbReference>
<reference evidence="23" key="1">
    <citation type="submission" date="2023-06" db="EMBL/GenBank/DDBJ databases">
        <title>Conoideocrella luteorostrata (Hypocreales: Clavicipitaceae), a potential biocontrol fungus for elongate hemlock scale in United States Christmas tree production areas.</title>
        <authorList>
            <person name="Barrett H."/>
            <person name="Lovett B."/>
            <person name="Macias A.M."/>
            <person name="Stajich J.E."/>
            <person name="Kasson M.T."/>
        </authorList>
    </citation>
    <scope>NUCLEOTIDE SEQUENCE</scope>
    <source>
        <strain evidence="23">ARSEF 14590</strain>
    </source>
</reference>
<evidence type="ECO:0000256" key="16">
    <source>
        <dbReference type="ARBA" id="ARBA00023316"/>
    </source>
</evidence>
<keyword evidence="17" id="KW-0624">Polysaccharide degradation</keyword>
<evidence type="ECO:0000313" key="23">
    <source>
        <dbReference type="EMBL" id="KAK2595931.1"/>
    </source>
</evidence>
<evidence type="ECO:0000256" key="13">
    <source>
        <dbReference type="ARBA" id="ARBA00023180"/>
    </source>
</evidence>
<dbReference type="GO" id="GO:0005886">
    <property type="term" value="C:plasma membrane"/>
    <property type="evidence" value="ECO:0007669"/>
    <property type="project" value="UniProtKB-SubCell"/>
</dbReference>
<comment type="caution">
    <text evidence="23">The sequence shown here is derived from an EMBL/GenBank/DDBJ whole genome shotgun (WGS) entry which is preliminary data.</text>
</comment>
<comment type="subcellular location">
    <subcellularLocation>
        <location evidence="3">Cell membrane</location>
        <topology evidence="3">Lipid-anchor</topology>
        <topology evidence="3">GPI-anchor</topology>
    </subcellularLocation>
    <subcellularLocation>
        <location evidence="2">Secreted</location>
        <location evidence="2">Cell wall</location>
    </subcellularLocation>
</comment>
<dbReference type="GO" id="GO:0098552">
    <property type="term" value="C:side of membrane"/>
    <property type="evidence" value="ECO:0007669"/>
    <property type="project" value="UniProtKB-KW"/>
</dbReference>
<proteinExistence type="inferred from homology"/>
<accession>A0AAJ0CN92</accession>
<feature type="compositionally biased region" description="Polar residues" evidence="21">
    <location>
        <begin position="391"/>
        <end position="402"/>
    </location>
</feature>
<comment type="function">
    <text evidence="18">Glucanases play a role in cell expansion during growth, in cell-cell fusion during mating, and in spore release during sporulation. This enzyme may be involved in beta-glucan degradation and also function biosynthetically as a transglycosylase.</text>
</comment>
<dbReference type="EC" id="3.2.1.39" evidence="5"/>
<dbReference type="Proteomes" id="UP001251528">
    <property type="component" value="Unassembled WGS sequence"/>
</dbReference>